<dbReference type="Proteomes" id="UP000270673">
    <property type="component" value="Chromosome"/>
</dbReference>
<dbReference type="OrthoDB" id="366465at2"/>
<keyword evidence="1" id="KW-1133">Transmembrane helix</keyword>
<feature type="transmembrane region" description="Helical" evidence="1">
    <location>
        <begin position="273"/>
        <end position="291"/>
    </location>
</feature>
<dbReference type="RefSeq" id="WP_106481188.1">
    <property type="nucleotide sequence ID" value="NZ_CP032819.1"/>
</dbReference>
<name>A0A3S9VVN4_9BACT</name>
<keyword evidence="1" id="KW-0812">Transmembrane</keyword>
<evidence type="ECO:0000313" key="2">
    <source>
        <dbReference type="EMBL" id="AZS30539.1"/>
    </source>
</evidence>
<feature type="transmembrane region" description="Helical" evidence="1">
    <location>
        <begin position="297"/>
        <end position="314"/>
    </location>
</feature>
<accession>A0A3S9VVN4</accession>
<protein>
    <submittedName>
        <fullName evidence="2">Uncharacterized protein</fullName>
    </submittedName>
</protein>
<keyword evidence="3" id="KW-1185">Reference proteome</keyword>
<keyword evidence="1" id="KW-0472">Membrane</keyword>
<gene>
    <name evidence="2" type="ORF">D8S85_13945</name>
</gene>
<reference evidence="2 3" key="1">
    <citation type="submission" date="2018-10" db="EMBL/GenBank/DDBJ databases">
        <title>Butyricimonas faecalis sp. nov., isolated from human faeces and emended description of the genus Butyricimonas.</title>
        <authorList>
            <person name="Le Roy T."/>
            <person name="Van der Smissen P."/>
            <person name="Paquot A."/>
            <person name="Delzenne N."/>
            <person name="Muccioli G."/>
            <person name="Collet J.-F."/>
            <person name="Cani P.D."/>
        </authorList>
    </citation>
    <scope>NUCLEOTIDE SEQUENCE [LARGE SCALE GENOMIC DNA]</scope>
    <source>
        <strain evidence="2 3">H184</strain>
    </source>
</reference>
<dbReference type="AlphaFoldDB" id="A0A3S9VVN4"/>
<sequence length="487" mass="57439">MIDIQVKLHDRYSLECKVGYYVDRDKGENEFRMNTWFFVPHSLDINASTYPKDAFYRDLKSNVRLITPIYTLEEIARGEWTPFVFLEDAFLHLVADGTREALGFYEYQIKMFTSIFKSALRGMAGETIHHEVESGERGEMVDRYVEYVRLIVKRYRDLKAIVDKPGIPREALNYFSFGDEYLSNLVEFHTFKLLDGLKTTDSRCYDREVKSLLSLVRSEIDYKKQNGYLVADPKSKDRNRTVIYRRGMLKKYAESDLFLKASKKRDGVLVEQIYYSIAAGLSMIFATVVAFSFQKKYGNFTMPLFVALVVSYMLKDRIKELMRFYFAHRLGKNYFDRKTTISMNERVVGWIKDGVDFISERKVPEEVIERRARPDLLEADNRNGGEKIILYRKWVQLNPEALDEYSQYDIAGVNEILRFNVGSFVQKMDERDYELYVPKGESDYGPIRGDKIYYLNFLIQLQHGEQVEYKRYRLVIDRDGIQEIQRM</sequence>
<evidence type="ECO:0000256" key="1">
    <source>
        <dbReference type="SAM" id="Phobius"/>
    </source>
</evidence>
<proteinExistence type="predicted"/>
<dbReference type="KEGG" id="buy:D8S85_13945"/>
<organism evidence="2 3">
    <name type="scientific">Butyricimonas faecalis</name>
    <dbReference type="NCBI Taxonomy" id="2093856"/>
    <lineage>
        <taxon>Bacteria</taxon>
        <taxon>Pseudomonadati</taxon>
        <taxon>Bacteroidota</taxon>
        <taxon>Bacteroidia</taxon>
        <taxon>Bacteroidales</taxon>
        <taxon>Odoribacteraceae</taxon>
        <taxon>Butyricimonas</taxon>
    </lineage>
</organism>
<evidence type="ECO:0000313" key="3">
    <source>
        <dbReference type="Proteomes" id="UP000270673"/>
    </source>
</evidence>
<dbReference type="EMBL" id="CP032819">
    <property type="protein sequence ID" value="AZS30539.1"/>
    <property type="molecule type" value="Genomic_DNA"/>
</dbReference>